<name>A0ACB7PBD1_9PEZI</name>
<evidence type="ECO:0000313" key="1">
    <source>
        <dbReference type="EMBL" id="KAH6631492.1"/>
    </source>
</evidence>
<accession>A0ACB7PBD1</accession>
<keyword evidence="2" id="KW-1185">Reference proteome</keyword>
<proteinExistence type="predicted"/>
<comment type="caution">
    <text evidence="1">The sequence shown here is derived from an EMBL/GenBank/DDBJ whole genome shotgun (WGS) entry which is preliminary data.</text>
</comment>
<sequence length="657" mass="71739">MRSSLANLVPFALLGSAMAAPGSLPASAKGLSPRTCYETETAAQLCYTAPDNIPQDVLVEDVQFIASYLRSYGAQIRTGRLFNMAAADAPDCGEWLVYAHGTAQAFAKHIDNTVNTSVLFADIATTIDGGPNANATQQAGSLIGCGTDGGSQGVLVNTANPTYSGSTYPAGYVTDGIIIKIVQIWSGVAVPTAILPVPFGDDFTQYHIRFRRRERGLSRVVSRSSTDEDRVIRVGPGSQADRAATDTATAYPPSFFVLRLVPVPRLVPSFPVLEPSTPTAAKLRLPLGSYRMAKPSFLLSLIASFLSFFSCVIAVDIPDIFTLEPNLSDDDGGCDSRADALDLWLTEASYSIDTALVAIDAYRQDVRVRRSISVIFGIRNAGPNVREGTPTWDAIQAIRDYIEHVGNFFNNNPLYNRDNYKLFCHSTFLSEHQPDWPALDYRGVEIQDQNQQDILIRDVPLYQQELAKDPDNKPWWAGELTSLKGYFFSEYGGNYCYTDDLGVTADIEPLVQGANGQAQTGSVVTTMIICPHSFDGSPRPDNYRDANNQIAVGTNLADVVPKSATLLHEAFHAIHGGIFLAGDDEEYRIATCLDMANTDRDSAMINPENYVFFIAHMYHLFGEADGQEPWSINTRWDFELNGAGQNRIFGAIVTPQG</sequence>
<dbReference type="EMBL" id="JAGIZQ010000004">
    <property type="protein sequence ID" value="KAH6631492.1"/>
    <property type="molecule type" value="Genomic_DNA"/>
</dbReference>
<organism evidence="1 2">
    <name type="scientific">Chaetomium tenue</name>
    <dbReference type="NCBI Taxonomy" id="1854479"/>
    <lineage>
        <taxon>Eukaryota</taxon>
        <taxon>Fungi</taxon>
        <taxon>Dikarya</taxon>
        <taxon>Ascomycota</taxon>
        <taxon>Pezizomycotina</taxon>
        <taxon>Sordariomycetes</taxon>
        <taxon>Sordariomycetidae</taxon>
        <taxon>Sordariales</taxon>
        <taxon>Chaetomiaceae</taxon>
        <taxon>Chaetomium</taxon>
    </lineage>
</organism>
<protein>
    <submittedName>
        <fullName evidence="1">Uncharacterized protein</fullName>
    </submittedName>
</protein>
<evidence type="ECO:0000313" key="2">
    <source>
        <dbReference type="Proteomes" id="UP000724584"/>
    </source>
</evidence>
<reference evidence="1 2" key="1">
    <citation type="journal article" date="2021" name="Nat. Commun.">
        <title>Genetic determinants of endophytism in the Arabidopsis root mycobiome.</title>
        <authorList>
            <person name="Mesny F."/>
            <person name="Miyauchi S."/>
            <person name="Thiergart T."/>
            <person name="Pickel B."/>
            <person name="Atanasova L."/>
            <person name="Karlsson M."/>
            <person name="Huettel B."/>
            <person name="Barry K.W."/>
            <person name="Haridas S."/>
            <person name="Chen C."/>
            <person name="Bauer D."/>
            <person name="Andreopoulos W."/>
            <person name="Pangilinan J."/>
            <person name="LaButti K."/>
            <person name="Riley R."/>
            <person name="Lipzen A."/>
            <person name="Clum A."/>
            <person name="Drula E."/>
            <person name="Henrissat B."/>
            <person name="Kohler A."/>
            <person name="Grigoriev I.V."/>
            <person name="Martin F.M."/>
            <person name="Hacquard S."/>
        </authorList>
    </citation>
    <scope>NUCLEOTIDE SEQUENCE [LARGE SCALE GENOMIC DNA]</scope>
    <source>
        <strain evidence="1 2">MPI-SDFR-AT-0079</strain>
    </source>
</reference>
<gene>
    <name evidence="1" type="ORF">F5144DRAFT_532236</name>
</gene>
<dbReference type="Proteomes" id="UP000724584">
    <property type="component" value="Unassembled WGS sequence"/>
</dbReference>